<evidence type="ECO:0000256" key="4">
    <source>
        <dbReference type="ARBA" id="ARBA00022840"/>
    </source>
</evidence>
<evidence type="ECO:0000256" key="5">
    <source>
        <dbReference type="PROSITE-ProRule" id="PRU00560"/>
    </source>
</evidence>
<gene>
    <name evidence="7" type="ORF">JOF36_006072</name>
</gene>
<dbReference type="Gene3D" id="3.40.50.300">
    <property type="entry name" value="P-loop containing nucleotide triphosphate hydrolases"/>
    <property type="match status" value="2"/>
</dbReference>
<keyword evidence="3 5" id="KW-0347">Helicase</keyword>
<dbReference type="Pfam" id="PF00580">
    <property type="entry name" value="UvrD-helicase"/>
    <property type="match status" value="1"/>
</dbReference>
<evidence type="ECO:0000256" key="1">
    <source>
        <dbReference type="ARBA" id="ARBA00022741"/>
    </source>
</evidence>
<dbReference type="InterPro" id="IPR014016">
    <property type="entry name" value="UvrD-like_ATP-bd"/>
</dbReference>
<dbReference type="PANTHER" id="PTHR11070">
    <property type="entry name" value="UVRD / RECB / PCRA DNA HELICASE FAMILY MEMBER"/>
    <property type="match status" value="1"/>
</dbReference>
<evidence type="ECO:0000259" key="6">
    <source>
        <dbReference type="PROSITE" id="PS51198"/>
    </source>
</evidence>
<organism evidence="7 8">
    <name type="scientific">Pseudonocardia parietis</name>
    <dbReference type="NCBI Taxonomy" id="570936"/>
    <lineage>
        <taxon>Bacteria</taxon>
        <taxon>Bacillati</taxon>
        <taxon>Actinomycetota</taxon>
        <taxon>Actinomycetes</taxon>
        <taxon>Pseudonocardiales</taxon>
        <taxon>Pseudonocardiaceae</taxon>
        <taxon>Pseudonocardia</taxon>
    </lineage>
</organism>
<dbReference type="PANTHER" id="PTHR11070:SF45">
    <property type="entry name" value="DNA 3'-5' HELICASE"/>
    <property type="match status" value="1"/>
</dbReference>
<proteinExistence type="predicted"/>
<dbReference type="GO" id="GO:0004386">
    <property type="term" value="F:helicase activity"/>
    <property type="evidence" value="ECO:0007669"/>
    <property type="project" value="UniProtKB-KW"/>
</dbReference>
<dbReference type="Proteomes" id="UP001519295">
    <property type="component" value="Unassembled WGS sequence"/>
</dbReference>
<dbReference type="InterPro" id="IPR000212">
    <property type="entry name" value="DNA_helicase_UvrD/REP"/>
</dbReference>
<comment type="caution">
    <text evidence="7">The sequence shown here is derived from an EMBL/GenBank/DDBJ whole genome shotgun (WGS) entry which is preliminary data.</text>
</comment>
<dbReference type="EMBL" id="JAGINU010000001">
    <property type="protein sequence ID" value="MBP2370376.1"/>
    <property type="molecule type" value="Genomic_DNA"/>
</dbReference>
<dbReference type="InterPro" id="IPR027351">
    <property type="entry name" value="(+)RNA_virus_helicase_core_dom"/>
</dbReference>
<reference evidence="7 8" key="1">
    <citation type="submission" date="2021-03" db="EMBL/GenBank/DDBJ databases">
        <title>Sequencing the genomes of 1000 actinobacteria strains.</title>
        <authorList>
            <person name="Klenk H.-P."/>
        </authorList>
    </citation>
    <scope>NUCLEOTIDE SEQUENCE [LARGE SCALE GENOMIC DNA]</scope>
    <source>
        <strain evidence="7 8">DSM 45256</strain>
    </source>
</reference>
<keyword evidence="4 5" id="KW-0067">ATP-binding</keyword>
<protein>
    <submittedName>
        <fullName evidence="7">DNA helicase IV</fullName>
    </submittedName>
</protein>
<keyword evidence="2 5" id="KW-0378">Hydrolase</keyword>
<evidence type="ECO:0000256" key="2">
    <source>
        <dbReference type="ARBA" id="ARBA00022801"/>
    </source>
</evidence>
<dbReference type="Pfam" id="PF01443">
    <property type="entry name" value="Viral_helicase1"/>
    <property type="match status" value="1"/>
</dbReference>
<keyword evidence="8" id="KW-1185">Reference proteome</keyword>
<evidence type="ECO:0000256" key="3">
    <source>
        <dbReference type="ARBA" id="ARBA00022806"/>
    </source>
</evidence>
<accession>A0ABS4W2Y2</accession>
<evidence type="ECO:0000313" key="8">
    <source>
        <dbReference type="Proteomes" id="UP001519295"/>
    </source>
</evidence>
<dbReference type="InterPro" id="IPR027417">
    <property type="entry name" value="P-loop_NTPase"/>
</dbReference>
<sequence>MNSPLLERETAAETGRIRRLHAMLTAELEDATARAQGRLGAATGEELSARWERDVAVHRWSERAHALRAARSGLCFGRLDHAPGATSYIGRIGLTDPSDGESALLDWRAPGARPFYCATPVTPLGVTRRRHFQLAGTAPDERVATFHDDVLDRSALSGTDAGAASDPALFAALTAPRGSTMRDIVTTIQAEQDEIIRLPLSGTVVIEGGPGTGKTAVALHRVAYLLYTHRERLARSGVLVVGPSAGFVHYVGGVLPALGESAVVFTTPGRLAHGVVATALDAPGVARAKGGLAMVDVLRRAVADRQELPRETIAIELEDVTVELDRATAEQARRRARATGLPHNAARATFRDTLGRLLVDQGLERLGHSLEDPPEIAELLAGLGDLPEIEPAGAAEVTAEMRHGLRDNLRSEPGFHAAVERLWPVLTPERALAELLASRERLATAGAGTDLSGLYRAEGSRWTVADAPLLDELAELLGAPPAGPTAATGEPDGHYATDVLAILDSADRDLAGEDPDEARPTDFVTADVLAARHVAGLAGTVAERAAADRDWRYGHLVVDEAQELSAMDWHVLLRRCPSRSITAVGDLAQRSAPAGADSWAQVLGPHLAARWTHRTLTVNYRTPAEIMAPAAEVLATFAPGHRPPESVRETGEHPWERTVPATELAAEVRAAAEDERARADGGTVAVIAADPGELTGLPVPVHSPVSAKGLEFDAVVIVDPDRIRAKQPADLYVSMTRATQRLGMVRPG</sequence>
<dbReference type="RefSeq" id="WP_307862662.1">
    <property type="nucleotide sequence ID" value="NZ_JAGINU010000001.1"/>
</dbReference>
<feature type="domain" description="UvrD-like helicase ATP-binding" evidence="6">
    <location>
        <begin position="187"/>
        <end position="623"/>
    </location>
</feature>
<keyword evidence="1 5" id="KW-0547">Nucleotide-binding</keyword>
<name>A0ABS4W2Y2_9PSEU</name>
<dbReference type="PROSITE" id="PS51198">
    <property type="entry name" value="UVRD_HELICASE_ATP_BIND"/>
    <property type="match status" value="1"/>
</dbReference>
<evidence type="ECO:0000313" key="7">
    <source>
        <dbReference type="EMBL" id="MBP2370376.1"/>
    </source>
</evidence>
<dbReference type="SUPFAM" id="SSF52540">
    <property type="entry name" value="P-loop containing nucleoside triphosphate hydrolases"/>
    <property type="match status" value="1"/>
</dbReference>
<feature type="binding site" evidence="5">
    <location>
        <begin position="208"/>
        <end position="215"/>
    </location>
    <ligand>
        <name>ATP</name>
        <dbReference type="ChEBI" id="CHEBI:30616"/>
    </ligand>
</feature>